<dbReference type="SUPFAM" id="SSF56300">
    <property type="entry name" value="Metallo-dependent phosphatases"/>
    <property type="match status" value="1"/>
</dbReference>
<proteinExistence type="inferred from homology"/>
<dbReference type="InterPro" id="IPR019079">
    <property type="entry name" value="Capsule_synth_CapA"/>
</dbReference>
<dbReference type="Gene3D" id="3.60.21.10">
    <property type="match status" value="1"/>
</dbReference>
<dbReference type="CDD" id="cd07381">
    <property type="entry name" value="MPP_CapA"/>
    <property type="match status" value="1"/>
</dbReference>
<dbReference type="PROSITE" id="PS51257">
    <property type="entry name" value="PROKAR_LIPOPROTEIN"/>
    <property type="match status" value="1"/>
</dbReference>
<dbReference type="Pfam" id="PF09587">
    <property type="entry name" value="PGA_cap"/>
    <property type="match status" value="1"/>
</dbReference>
<dbReference type="AlphaFoldDB" id="A0A7X6GX24"/>
<dbReference type="SMART" id="SM00854">
    <property type="entry name" value="PGA_cap"/>
    <property type="match status" value="1"/>
</dbReference>
<dbReference type="InterPro" id="IPR029052">
    <property type="entry name" value="Metallo-depent_PP-like"/>
</dbReference>
<comment type="caution">
    <text evidence="3">The sequence shown here is derived from an EMBL/GenBank/DDBJ whole genome shotgun (WGS) entry which is preliminary data.</text>
</comment>
<dbReference type="PANTHER" id="PTHR33393:SF13">
    <property type="entry name" value="PGA BIOSYNTHESIS PROTEIN CAPA"/>
    <property type="match status" value="1"/>
</dbReference>
<name>A0A7X6GX24_9RHOB</name>
<evidence type="ECO:0000313" key="3">
    <source>
        <dbReference type="EMBL" id="NKX43959.1"/>
    </source>
</evidence>
<comment type="similarity">
    <text evidence="1">Belongs to the CapA family.</text>
</comment>
<dbReference type="PANTHER" id="PTHR33393">
    <property type="entry name" value="POLYGLUTAMINE SYNTHESIS ACCESSORY PROTEIN RV0574C-RELATED"/>
    <property type="match status" value="1"/>
</dbReference>
<organism evidence="3 4">
    <name type="scientific">Roseicyclus persicicus</name>
    <dbReference type="NCBI Taxonomy" id="2650661"/>
    <lineage>
        <taxon>Bacteria</taxon>
        <taxon>Pseudomonadati</taxon>
        <taxon>Pseudomonadota</taxon>
        <taxon>Alphaproteobacteria</taxon>
        <taxon>Rhodobacterales</taxon>
        <taxon>Roseobacteraceae</taxon>
        <taxon>Roseicyclus</taxon>
    </lineage>
</organism>
<dbReference type="Proteomes" id="UP000526408">
    <property type="component" value="Unassembled WGS sequence"/>
</dbReference>
<dbReference type="EMBL" id="JAAZQQ010000001">
    <property type="protein sequence ID" value="NKX43959.1"/>
    <property type="molecule type" value="Genomic_DNA"/>
</dbReference>
<dbReference type="RefSeq" id="WP_168622292.1">
    <property type="nucleotide sequence ID" value="NZ_JAAZQQ010000001.1"/>
</dbReference>
<sequence>MVLRWMTRAPLALAALLAACTPTTGPAPGGGGPICAEAGIFRPGAATFAFAGDVMAHGLIQQDAAGRPDGFAPALAPVAPFLRRADVTVANLETPIARDVLPGGRDAGTAAPPADGRVYSDYPQFNAHPSFAAALAGAGVDVAQTANNHALDRGPLGVDRTLEALSAAGLRATGTVPRGGAGPWHSTVQTPVGRVALLACTWGVNGLPDPAAQALRCYGGSPSVPSLIAQLAADPAIDAVILLPHWGQEYSRTPDAQQRRLARAAIEAGAAAVIGAHPHVLQPVEEITAADGRRGFVAYSLGNFLSSQWSLDRRTGAILYTDLVRDGQGRVVAMPPRLLPTRVNRYVGTGVTVTPAALVSDGAASIAHAAGVVGAARLVNPSDFGIAAQHPGGAACAS</sequence>
<accession>A0A7X6GX24</accession>
<evidence type="ECO:0000313" key="4">
    <source>
        <dbReference type="Proteomes" id="UP000526408"/>
    </source>
</evidence>
<feature type="domain" description="Capsule synthesis protein CapA" evidence="2">
    <location>
        <begin position="47"/>
        <end position="308"/>
    </location>
</feature>
<gene>
    <name evidence="3" type="ORF">HCU73_05095</name>
</gene>
<reference evidence="3 4" key="1">
    <citation type="submission" date="2020-04" db="EMBL/GenBank/DDBJ databases">
        <authorList>
            <person name="Yoon J."/>
        </authorList>
    </citation>
    <scope>NUCLEOTIDE SEQUENCE [LARGE SCALE GENOMIC DNA]</scope>
    <source>
        <strain evidence="3 4">KMU-115</strain>
    </source>
</reference>
<evidence type="ECO:0000256" key="1">
    <source>
        <dbReference type="ARBA" id="ARBA00005662"/>
    </source>
</evidence>
<dbReference type="InterPro" id="IPR052169">
    <property type="entry name" value="CW_Biosynth-Accessory"/>
</dbReference>
<keyword evidence="4" id="KW-1185">Reference proteome</keyword>
<protein>
    <submittedName>
        <fullName evidence="3">CapA family protein</fullName>
    </submittedName>
</protein>
<evidence type="ECO:0000259" key="2">
    <source>
        <dbReference type="SMART" id="SM00854"/>
    </source>
</evidence>